<sequence>MSDIRYIHLSRKHLLPNKQPGMPSRAMGALLVMLMAIYSAMAKANIDHESAEIHPSCLDIDPRTSLRNDFLLEPLDLNCPQTGSSSDVFDYFGYTTYERPRDPAGERLGSLGYQRFAADDGAALYLLRIESGGNAVSTEIMTGKEVKKSNQRLLEQGQLHSAGEDCQGVSDIWIEPDVAIHLVVELSAYEALQALLLPTSGPPSASRKTQLLNALLKQQQQDDYQDFRRACAVTAEYRLDSASMQLQLTMLRFDIDDERSKDAFNWFQSLLPASENLDVAMILEDDLPNIRDKLMAPFKDQYQFAVPQQPDETFSIFFQQLKSAVERRDIVALLEMTTKDVMLGFGGSGGHQDLQSWLTHDNADDDWQSLSEMLAIPGIQLSPEVFCVPYPGCVGSESAYFSFDTYITIQPNTPMYALPMDNAQVLRKLNFERVDWQYPYDDKARFRLVQTFAGERGYIDKALLRSPFDMRMEIVSTPQGWLIQSILSGD</sequence>
<evidence type="ECO:0000313" key="2">
    <source>
        <dbReference type="Proteomes" id="UP000094379"/>
    </source>
</evidence>
<accession>A0A1E3GQP7</accession>
<dbReference type="RefSeq" id="WP_069296339.1">
    <property type="nucleotide sequence ID" value="NZ_MCRI01000021.1"/>
</dbReference>
<dbReference type="AlphaFoldDB" id="A0A1E3GQP7"/>
<keyword evidence="2" id="KW-1185">Reference proteome</keyword>
<dbReference type="Proteomes" id="UP000094379">
    <property type="component" value="Unassembled WGS sequence"/>
</dbReference>
<dbReference type="EMBL" id="MCRI01000021">
    <property type="protein sequence ID" value="ODN66344.1"/>
    <property type="molecule type" value="Genomic_DNA"/>
</dbReference>
<evidence type="ECO:0000313" key="1">
    <source>
        <dbReference type="EMBL" id="ODN66344.1"/>
    </source>
</evidence>
<gene>
    <name evidence="1" type="ORF">A9E74_01910</name>
</gene>
<reference evidence="1 2" key="1">
    <citation type="submission" date="2016-07" db="EMBL/GenBank/DDBJ databases">
        <title>Draft Genome Sequence of Methylophaga muralis Bur 1.</title>
        <authorList>
            <person name="Vasilenko O.V."/>
            <person name="Doronina N.V."/>
            <person name="Shmareva M.N."/>
            <person name="Tarlachkov S.V."/>
            <person name="Mustakhimov I."/>
            <person name="Trotsenko Y.A."/>
        </authorList>
    </citation>
    <scope>NUCLEOTIDE SEQUENCE [LARGE SCALE GENOMIC DNA]</scope>
    <source>
        <strain evidence="1 2">Bur 1</strain>
    </source>
</reference>
<evidence type="ECO:0008006" key="3">
    <source>
        <dbReference type="Google" id="ProtNLM"/>
    </source>
</evidence>
<proteinExistence type="predicted"/>
<organism evidence="1 2">
    <name type="scientific">Methylophaga muralis</name>
    <dbReference type="NCBI Taxonomy" id="291169"/>
    <lineage>
        <taxon>Bacteria</taxon>
        <taxon>Pseudomonadati</taxon>
        <taxon>Pseudomonadota</taxon>
        <taxon>Gammaproteobacteria</taxon>
        <taxon>Thiotrichales</taxon>
        <taxon>Piscirickettsiaceae</taxon>
        <taxon>Methylophaga</taxon>
    </lineage>
</organism>
<protein>
    <recommendedName>
        <fullName evidence="3">SH3 domain-containing protein</fullName>
    </recommendedName>
</protein>
<name>A0A1E3GQP7_9GAMM</name>
<comment type="caution">
    <text evidence="1">The sequence shown here is derived from an EMBL/GenBank/DDBJ whole genome shotgun (WGS) entry which is preliminary data.</text>
</comment>